<dbReference type="Gene3D" id="2.160.20.10">
    <property type="entry name" value="Single-stranded right-handed beta-helix, Pectin lyase-like"/>
    <property type="match status" value="1"/>
</dbReference>
<dbReference type="Pfam" id="PF14592">
    <property type="entry name" value="Chondroitinas_B"/>
    <property type="match status" value="1"/>
</dbReference>
<dbReference type="SUPFAM" id="SSF51126">
    <property type="entry name" value="Pectin lyase-like"/>
    <property type="match status" value="1"/>
</dbReference>
<dbReference type="InterPro" id="IPR011050">
    <property type="entry name" value="Pectin_lyase_fold/virulence"/>
</dbReference>
<dbReference type="InterPro" id="IPR039513">
    <property type="entry name" value="PL-6"/>
</dbReference>
<dbReference type="Proteomes" id="UP000639396">
    <property type="component" value="Unassembled WGS sequence"/>
</dbReference>
<organism evidence="2 3">
    <name type="scientific">Paenibacillus oceani</name>
    <dbReference type="NCBI Taxonomy" id="2772510"/>
    <lineage>
        <taxon>Bacteria</taxon>
        <taxon>Bacillati</taxon>
        <taxon>Bacillota</taxon>
        <taxon>Bacilli</taxon>
        <taxon>Bacillales</taxon>
        <taxon>Paenibacillaceae</taxon>
        <taxon>Paenibacillus</taxon>
    </lineage>
</organism>
<reference evidence="2" key="1">
    <citation type="submission" date="2020-09" db="EMBL/GenBank/DDBJ databases">
        <title>A novel bacterium of genus Paenibacillus, isolated from South China Sea.</title>
        <authorList>
            <person name="Huang H."/>
            <person name="Mo K."/>
            <person name="Hu Y."/>
        </authorList>
    </citation>
    <scope>NUCLEOTIDE SEQUENCE</scope>
    <source>
        <strain evidence="2">IB182363</strain>
    </source>
</reference>
<name>A0A927CFC1_9BACL</name>
<proteinExistence type="predicted"/>
<evidence type="ECO:0000313" key="2">
    <source>
        <dbReference type="EMBL" id="MBD2865902.1"/>
    </source>
</evidence>
<accession>A0A927CFC1</accession>
<gene>
    <name evidence="2" type="ORF">IDH45_28355</name>
</gene>
<keyword evidence="3" id="KW-1185">Reference proteome</keyword>
<dbReference type="RefSeq" id="WP_190931524.1">
    <property type="nucleotide sequence ID" value="NZ_JACXJA010000049.1"/>
</dbReference>
<dbReference type="EMBL" id="JACXJA010000049">
    <property type="protein sequence ID" value="MBD2865902.1"/>
    <property type="molecule type" value="Genomic_DNA"/>
</dbReference>
<feature type="region of interest" description="Disordered" evidence="1">
    <location>
        <begin position="423"/>
        <end position="452"/>
    </location>
</feature>
<dbReference type="InterPro" id="IPR012334">
    <property type="entry name" value="Pectin_lyas_fold"/>
</dbReference>
<sequence>MNTSQERRGRINPQAAAELPGDAQPVAIDRVQDALDQAAGETIWVASGTYADRQLVWTYKGEGPVAIRAREEGGVRLTGTSLVTIRGSRHVVLSGFWFDAVTSDNSVVLDGSSDVHVTENYFYRNGRTPTSKIVGIRNGSARNEIHHNTFDQSYGQSVATYNGHTPDDVNNTDNRIYANLFYNIPTVKSVYNKTNGMEAVQLGQGRDVHVVHRTQVYENVFEHVAGDLDEIISVKTSGNAIYRNSFLNSPSGLTIRLGAGNTIRDNYFENAEKGIRSYGYDQTIARNYLAGGRIGIQFPAADTKTGEKEQVAAPYYQSDRSLITDNIIVRPSEAAFVFGRNYKSDQWPLLPTALRIENNDVYLSSVRAKDFTMHEQAPAFDPSMATFKGNRTFGTDRLNRGSVTAGDPAAIAFTITAEPVFPSPSDFWGEEPLGSRDSRTGTAWKQPEPVIR</sequence>
<evidence type="ECO:0000256" key="1">
    <source>
        <dbReference type="SAM" id="MobiDB-lite"/>
    </source>
</evidence>
<dbReference type="InterPro" id="IPR006626">
    <property type="entry name" value="PbH1"/>
</dbReference>
<comment type="caution">
    <text evidence="2">The sequence shown here is derived from an EMBL/GenBank/DDBJ whole genome shotgun (WGS) entry which is preliminary data.</text>
</comment>
<evidence type="ECO:0000313" key="3">
    <source>
        <dbReference type="Proteomes" id="UP000639396"/>
    </source>
</evidence>
<dbReference type="SMART" id="SM00710">
    <property type="entry name" value="PbH1"/>
    <property type="match status" value="4"/>
</dbReference>
<dbReference type="AlphaFoldDB" id="A0A927CFC1"/>
<protein>
    <submittedName>
        <fullName evidence="2">Right-handed parallel beta-helix repeat-containing protein</fullName>
    </submittedName>
</protein>